<dbReference type="AlphaFoldDB" id="A0A1B6CVR1"/>
<evidence type="ECO:0000256" key="1">
    <source>
        <dbReference type="ARBA" id="ARBA00004173"/>
    </source>
</evidence>
<evidence type="ECO:0000313" key="11">
    <source>
        <dbReference type="EMBL" id="JAS17415.1"/>
    </source>
</evidence>
<evidence type="ECO:0000256" key="8">
    <source>
        <dbReference type="ARBA" id="ARBA00032055"/>
    </source>
</evidence>
<organism evidence="11">
    <name type="scientific">Clastoptera arizonana</name>
    <name type="common">Arizona spittle bug</name>
    <dbReference type="NCBI Taxonomy" id="38151"/>
    <lineage>
        <taxon>Eukaryota</taxon>
        <taxon>Metazoa</taxon>
        <taxon>Ecdysozoa</taxon>
        <taxon>Arthropoda</taxon>
        <taxon>Hexapoda</taxon>
        <taxon>Insecta</taxon>
        <taxon>Pterygota</taxon>
        <taxon>Neoptera</taxon>
        <taxon>Paraneoptera</taxon>
        <taxon>Hemiptera</taxon>
        <taxon>Auchenorrhyncha</taxon>
        <taxon>Cercopoidea</taxon>
        <taxon>Clastopteridae</taxon>
        <taxon>Clastoptera</taxon>
    </lineage>
</organism>
<dbReference type="PANTHER" id="PTHR13329">
    <property type="entry name" value="MITOCHONDRIAL RIBOSOMAL PROTEIN S18B"/>
    <property type="match status" value="1"/>
</dbReference>
<keyword evidence="5" id="KW-0689">Ribosomal protein</keyword>
<keyword evidence="3" id="KW-0597">Phosphoprotein</keyword>
<evidence type="ECO:0000256" key="6">
    <source>
        <dbReference type="ARBA" id="ARBA00023128"/>
    </source>
</evidence>
<evidence type="ECO:0000256" key="3">
    <source>
        <dbReference type="ARBA" id="ARBA00022553"/>
    </source>
</evidence>
<keyword evidence="6" id="KW-0496">Mitochondrion</keyword>
<evidence type="ECO:0000256" key="2">
    <source>
        <dbReference type="ARBA" id="ARBA00006136"/>
    </source>
</evidence>
<sequence length="199" mass="22931">MSLVGFFKNFIYSKCVKPNQILNSEIFKKSLLIRSFSIRKFLLNEEAAVKEVGNTKIADASKDRSQVIPVETSIQYLKSSAYKTTYQNNPVWKQYKRNHKGQIAPRKTRKTCIRGNQISTGNPCPICRDEYLVLHPKNIDLLKQFISTYNGAVLSYQETGLCQRTHNQLLVAVKQAKDMGTISFDVPFRDYDYSEYIKN</sequence>
<dbReference type="GO" id="GO:0032543">
    <property type="term" value="P:mitochondrial translation"/>
    <property type="evidence" value="ECO:0007669"/>
    <property type="project" value="InterPro"/>
</dbReference>
<dbReference type="EMBL" id="GEDC01019883">
    <property type="protein sequence ID" value="JAS17415.1"/>
    <property type="molecule type" value="Transcribed_RNA"/>
</dbReference>
<dbReference type="InterPro" id="IPR040054">
    <property type="entry name" value="MRPS18B"/>
</dbReference>
<proteinExistence type="inferred from homology"/>
<dbReference type="PANTHER" id="PTHR13329:SF2">
    <property type="entry name" value="SMALL RIBOSOMAL SUBUNIT PROTEIN MS40"/>
    <property type="match status" value="1"/>
</dbReference>
<accession>A0A1B6CVR1</accession>
<keyword evidence="4" id="KW-0809">Transit peptide</keyword>
<comment type="similarity">
    <text evidence="2">Belongs to the bacterial ribosomal protein bS18 family. Mitochondrion-specific ribosomal protein mS40 subfamily.</text>
</comment>
<keyword evidence="7" id="KW-0687">Ribonucleoprotein</keyword>
<comment type="subcellular location">
    <subcellularLocation>
        <location evidence="1">Mitochondrion</location>
    </subcellularLocation>
</comment>
<dbReference type="Gene3D" id="4.10.640.10">
    <property type="entry name" value="Ribosomal protein S18"/>
    <property type="match status" value="1"/>
</dbReference>
<dbReference type="GO" id="GO:0005763">
    <property type="term" value="C:mitochondrial small ribosomal subunit"/>
    <property type="evidence" value="ECO:0007669"/>
    <property type="project" value="UniProtKB-ARBA"/>
</dbReference>
<evidence type="ECO:0000256" key="9">
    <source>
        <dbReference type="ARBA" id="ARBA00035130"/>
    </source>
</evidence>
<dbReference type="FunFam" id="4.10.640.10:FF:000008">
    <property type="entry name" value="28S ribosomal protein S18b, mitochondrial"/>
    <property type="match status" value="1"/>
</dbReference>
<protein>
    <recommendedName>
        <fullName evidence="9">Small ribosomal subunit protein mS40</fullName>
    </recommendedName>
    <alternativeName>
        <fullName evidence="8">28S ribosomal protein S18-2, mitochondrial</fullName>
    </alternativeName>
    <alternativeName>
        <fullName evidence="10">28S ribosomal protein S18b, mitochondrial</fullName>
    </alternativeName>
</protein>
<reference evidence="11" key="1">
    <citation type="submission" date="2015-12" db="EMBL/GenBank/DDBJ databases">
        <title>De novo transcriptome assembly of four potential Pierce s Disease insect vectors from Arizona vineyards.</title>
        <authorList>
            <person name="Tassone E.E."/>
        </authorList>
    </citation>
    <scope>NUCLEOTIDE SEQUENCE</scope>
</reference>
<dbReference type="InterPro" id="IPR001648">
    <property type="entry name" value="Ribosomal_bS18"/>
</dbReference>
<evidence type="ECO:0000256" key="10">
    <source>
        <dbReference type="ARBA" id="ARBA00035515"/>
    </source>
</evidence>
<evidence type="ECO:0000256" key="4">
    <source>
        <dbReference type="ARBA" id="ARBA00022946"/>
    </source>
</evidence>
<gene>
    <name evidence="11" type="ORF">g.7335</name>
</gene>
<dbReference type="GO" id="GO:0003735">
    <property type="term" value="F:structural constituent of ribosome"/>
    <property type="evidence" value="ECO:0007669"/>
    <property type="project" value="InterPro"/>
</dbReference>
<dbReference type="SUPFAM" id="SSF46911">
    <property type="entry name" value="Ribosomal protein S18"/>
    <property type="match status" value="1"/>
</dbReference>
<evidence type="ECO:0000256" key="5">
    <source>
        <dbReference type="ARBA" id="ARBA00022980"/>
    </source>
</evidence>
<dbReference type="Pfam" id="PF01084">
    <property type="entry name" value="Ribosomal_S18"/>
    <property type="match status" value="1"/>
</dbReference>
<evidence type="ECO:0000256" key="7">
    <source>
        <dbReference type="ARBA" id="ARBA00023274"/>
    </source>
</evidence>
<name>A0A1B6CVR1_9HEMI</name>
<dbReference type="InterPro" id="IPR036870">
    <property type="entry name" value="Ribosomal_bS18_sf"/>
</dbReference>